<proteinExistence type="predicted"/>
<dbReference type="EMBL" id="CAWYQH010000141">
    <property type="protein sequence ID" value="CAK8694518.1"/>
    <property type="molecule type" value="Genomic_DNA"/>
</dbReference>
<name>A0ABP0GTW9_CLALP</name>
<comment type="caution">
    <text evidence="3">The sequence shown here is derived from an EMBL/GenBank/DDBJ whole genome shotgun (WGS) entry which is preliminary data.</text>
</comment>
<evidence type="ECO:0000313" key="3">
    <source>
        <dbReference type="EMBL" id="CAK8694518.1"/>
    </source>
</evidence>
<accession>A0ABP0GTW9</accession>
<keyword evidence="2" id="KW-0812">Transmembrane</keyword>
<organism evidence="3 4">
    <name type="scientific">Clavelina lepadiformis</name>
    <name type="common">Light-bulb sea squirt</name>
    <name type="synonym">Ascidia lepadiformis</name>
    <dbReference type="NCBI Taxonomy" id="159417"/>
    <lineage>
        <taxon>Eukaryota</taxon>
        <taxon>Metazoa</taxon>
        <taxon>Chordata</taxon>
        <taxon>Tunicata</taxon>
        <taxon>Ascidiacea</taxon>
        <taxon>Aplousobranchia</taxon>
        <taxon>Clavelinidae</taxon>
        <taxon>Clavelina</taxon>
    </lineage>
</organism>
<evidence type="ECO:0000313" key="4">
    <source>
        <dbReference type="Proteomes" id="UP001642483"/>
    </source>
</evidence>
<feature type="region of interest" description="Disordered" evidence="1">
    <location>
        <begin position="144"/>
        <end position="172"/>
    </location>
</feature>
<protein>
    <submittedName>
        <fullName evidence="3">Uncharacterized protein</fullName>
    </submittedName>
</protein>
<feature type="compositionally biased region" description="Basic and acidic residues" evidence="1">
    <location>
        <begin position="163"/>
        <end position="172"/>
    </location>
</feature>
<keyword evidence="4" id="KW-1185">Reference proteome</keyword>
<dbReference type="Proteomes" id="UP001642483">
    <property type="component" value="Unassembled WGS sequence"/>
</dbReference>
<keyword evidence="2" id="KW-1133">Transmembrane helix</keyword>
<sequence length="172" mass="18679">MSSHGNQSSAGQSHNVIILVSGSTGNSRETPYALTRKKAVCRFLCAGLFIIPGICLLTIGAIQLDENNVDSITFVVFGAALIIVALISLIQSCIEFRNQHLTQDVDRATVRRTRSNGNRNGDHRSRQVNVAYINYPLPEMADGSALPSYESVTKESAPPSYEEATHDTDEPS</sequence>
<reference evidence="3 4" key="1">
    <citation type="submission" date="2024-02" db="EMBL/GenBank/DDBJ databases">
        <authorList>
            <person name="Daric V."/>
            <person name="Darras S."/>
        </authorList>
    </citation>
    <scope>NUCLEOTIDE SEQUENCE [LARGE SCALE GENOMIC DNA]</scope>
</reference>
<keyword evidence="2" id="KW-0472">Membrane</keyword>
<evidence type="ECO:0000256" key="1">
    <source>
        <dbReference type="SAM" id="MobiDB-lite"/>
    </source>
</evidence>
<feature type="transmembrane region" description="Helical" evidence="2">
    <location>
        <begin position="43"/>
        <end position="62"/>
    </location>
</feature>
<evidence type="ECO:0000256" key="2">
    <source>
        <dbReference type="SAM" id="Phobius"/>
    </source>
</evidence>
<feature type="transmembrane region" description="Helical" evidence="2">
    <location>
        <begin position="74"/>
        <end position="94"/>
    </location>
</feature>
<gene>
    <name evidence="3" type="ORF">CVLEPA_LOCUS27884</name>
</gene>